<protein>
    <recommendedName>
        <fullName evidence="10">Cytochrome P450</fullName>
    </recommendedName>
</protein>
<dbReference type="PANTHER" id="PTHR24305">
    <property type="entry name" value="CYTOCHROME P450"/>
    <property type="match status" value="1"/>
</dbReference>
<evidence type="ECO:0000313" key="8">
    <source>
        <dbReference type="EMBL" id="MDI1486713.1"/>
    </source>
</evidence>
<accession>A0AA43QL48</accession>
<organism evidence="8 9">
    <name type="scientific">Ramalina farinacea</name>
    <dbReference type="NCBI Taxonomy" id="258253"/>
    <lineage>
        <taxon>Eukaryota</taxon>
        <taxon>Fungi</taxon>
        <taxon>Dikarya</taxon>
        <taxon>Ascomycota</taxon>
        <taxon>Pezizomycotina</taxon>
        <taxon>Lecanoromycetes</taxon>
        <taxon>OSLEUM clade</taxon>
        <taxon>Lecanoromycetidae</taxon>
        <taxon>Lecanorales</taxon>
        <taxon>Lecanorineae</taxon>
        <taxon>Ramalinaceae</taxon>
        <taxon>Ramalina</taxon>
    </lineage>
</organism>
<reference evidence="8" key="1">
    <citation type="journal article" date="2023" name="Genome Biol. Evol.">
        <title>First Whole Genome Sequence and Flow Cytometry Genome Size Data for the Lichen-Forming Fungus Ramalina farinacea (Ascomycota).</title>
        <authorList>
            <person name="Llewellyn T."/>
            <person name="Mian S."/>
            <person name="Hill R."/>
            <person name="Leitch I.J."/>
            <person name="Gaya E."/>
        </authorList>
    </citation>
    <scope>NUCLEOTIDE SEQUENCE</scope>
    <source>
        <strain evidence="8">LIQ254RAFAR</strain>
    </source>
</reference>
<dbReference type="InterPro" id="IPR036396">
    <property type="entry name" value="Cyt_P450_sf"/>
</dbReference>
<evidence type="ECO:0000256" key="6">
    <source>
        <dbReference type="ARBA" id="ARBA00023033"/>
    </source>
</evidence>
<keyword evidence="9" id="KW-1185">Reference proteome</keyword>
<dbReference type="GO" id="GO:0016705">
    <property type="term" value="F:oxidoreductase activity, acting on paired donors, with incorporation or reduction of molecular oxygen"/>
    <property type="evidence" value="ECO:0007669"/>
    <property type="project" value="InterPro"/>
</dbReference>
<name>A0AA43QL48_9LECA</name>
<comment type="similarity">
    <text evidence="2">Belongs to the cytochrome P450 family.</text>
</comment>
<keyword evidence="3 7" id="KW-0479">Metal-binding</keyword>
<dbReference type="GO" id="GO:0005506">
    <property type="term" value="F:iron ion binding"/>
    <property type="evidence" value="ECO:0007669"/>
    <property type="project" value="InterPro"/>
</dbReference>
<dbReference type="SUPFAM" id="SSF48264">
    <property type="entry name" value="Cytochrome P450"/>
    <property type="match status" value="1"/>
</dbReference>
<dbReference type="AlphaFoldDB" id="A0AA43QL48"/>
<keyword evidence="5 7" id="KW-0408">Iron</keyword>
<proteinExistence type="inferred from homology"/>
<dbReference type="Gene3D" id="1.10.630.10">
    <property type="entry name" value="Cytochrome P450"/>
    <property type="match status" value="1"/>
</dbReference>
<evidence type="ECO:0000256" key="1">
    <source>
        <dbReference type="ARBA" id="ARBA00001971"/>
    </source>
</evidence>
<dbReference type="Proteomes" id="UP001161017">
    <property type="component" value="Unassembled WGS sequence"/>
</dbReference>
<evidence type="ECO:0000313" key="9">
    <source>
        <dbReference type="Proteomes" id="UP001161017"/>
    </source>
</evidence>
<evidence type="ECO:0008006" key="10">
    <source>
        <dbReference type="Google" id="ProtNLM"/>
    </source>
</evidence>
<sequence length="199" mass="22231">MAATESTAKAIGVTHYHLLANPGLLTKLRCELRTVCLKASASELQRLPYLAAVCNEGLRLAFGLTGRNVRVAADESLQYAGYTIPPGTRMSMTTLCIHTNEDVFPRPWSFEPDRWLGADGKRRQLYQYGYGRGSRRCLGLELANAELFMTIALVARYDMELFATDIGDVEFRHDFQVAHPRLESKGIRAVVRSSEFGND</sequence>
<dbReference type="GO" id="GO:0020037">
    <property type="term" value="F:heme binding"/>
    <property type="evidence" value="ECO:0007669"/>
    <property type="project" value="InterPro"/>
</dbReference>
<evidence type="ECO:0000256" key="4">
    <source>
        <dbReference type="ARBA" id="ARBA00023002"/>
    </source>
</evidence>
<gene>
    <name evidence="8" type="ORF">OHK93_005973</name>
</gene>
<dbReference type="InterPro" id="IPR002403">
    <property type="entry name" value="Cyt_P450_E_grp-IV"/>
</dbReference>
<dbReference type="EMBL" id="JAPUFD010000004">
    <property type="protein sequence ID" value="MDI1486713.1"/>
    <property type="molecule type" value="Genomic_DNA"/>
</dbReference>
<evidence type="ECO:0000256" key="5">
    <source>
        <dbReference type="ARBA" id="ARBA00023004"/>
    </source>
</evidence>
<comment type="caution">
    <text evidence="8">The sequence shown here is derived from an EMBL/GenBank/DDBJ whole genome shotgun (WGS) entry which is preliminary data.</text>
</comment>
<evidence type="ECO:0000256" key="7">
    <source>
        <dbReference type="PIRSR" id="PIRSR602403-1"/>
    </source>
</evidence>
<keyword evidence="4" id="KW-0560">Oxidoreductase</keyword>
<evidence type="ECO:0000256" key="2">
    <source>
        <dbReference type="ARBA" id="ARBA00010617"/>
    </source>
</evidence>
<dbReference type="Pfam" id="PF00067">
    <property type="entry name" value="p450"/>
    <property type="match status" value="1"/>
</dbReference>
<dbReference type="GO" id="GO:0004497">
    <property type="term" value="F:monooxygenase activity"/>
    <property type="evidence" value="ECO:0007669"/>
    <property type="project" value="UniProtKB-KW"/>
</dbReference>
<dbReference type="PRINTS" id="PR00465">
    <property type="entry name" value="EP450IV"/>
</dbReference>
<keyword evidence="6" id="KW-0503">Monooxygenase</keyword>
<evidence type="ECO:0000256" key="3">
    <source>
        <dbReference type="ARBA" id="ARBA00022723"/>
    </source>
</evidence>
<dbReference type="InterPro" id="IPR050121">
    <property type="entry name" value="Cytochrome_P450_monoxygenase"/>
</dbReference>
<dbReference type="InterPro" id="IPR001128">
    <property type="entry name" value="Cyt_P450"/>
</dbReference>
<keyword evidence="7" id="KW-0349">Heme</keyword>
<comment type="cofactor">
    <cofactor evidence="1 7">
        <name>heme</name>
        <dbReference type="ChEBI" id="CHEBI:30413"/>
    </cofactor>
</comment>
<feature type="binding site" description="axial binding residue" evidence="7">
    <location>
        <position position="137"/>
    </location>
    <ligand>
        <name>heme</name>
        <dbReference type="ChEBI" id="CHEBI:30413"/>
    </ligand>
    <ligandPart>
        <name>Fe</name>
        <dbReference type="ChEBI" id="CHEBI:18248"/>
    </ligandPart>
</feature>
<dbReference type="PANTHER" id="PTHR24305:SF157">
    <property type="entry name" value="N-ACETYLTRYPTOPHAN 6-HYDROXYLASE IVOC-RELATED"/>
    <property type="match status" value="1"/>
</dbReference>